<keyword evidence="1" id="KW-0175">Coiled coil</keyword>
<proteinExistence type="predicted"/>
<sequence>MPRIVLKCPYLKGGTKKSAAHLSNLVTYMATRSGVEKLPKERRSLPSTLKQGDLIQQIINEFPEAKKLFEYEDYIESKTVENASEFITMALEQNMDKIGQRENYVDYIANRPRVQRLGTHGLFTGGDDEIVLSRIAEEVSNHLGNIWIPIISLRREDAIRTGFDKAEAWHNMLSYFTPELAEAMKIPIQNFRWYAAFHNESHHPHVHMVCYSTEPNEGFLTKKGIEQMKSGLAKNIFKGELQEIYAQQMERRDQLKRESNEALLKLIGEMKTGHAQNPKIEALFLELSEKLKRSNGKKVYGYLQPSLKTLVDELIDELSKEDVVAKAYALWYEMREEVLHSYMDDLPDRLPLSEQKEFKSIKNMIIAEANQFSVESFEFAEMTVIEDSFNDEIPEPHGYEVGEEFNGFDYEQDEVQSRNVLNENAQDFFVDWTDSYKMARELLVGTEDIPQDFEMAQIKLEQEAETGNVLAIYDLGRIYSLGLGVEKNSDAADGYYVKAFAGFQQVESSKPWKYTEYRIGKMHAAGQGTDQDNVKAAEWFQLSAEKKYKYAQYSLGALYHRGQGVKEDLDKAFELYLKSAKQGFPYADFEVAKMYRDGIGTDKDETKSRQYFQRAFKGFESLDQTSKDDKIQYRLGWMLQNGVGAEQDLIRAKDYYQKSANMGNVFSSFALAKMVLKEETTDPDELKKAIEFLQSVSDSDDVSLKDIKNSAAYLLGKLFLEGKVVAKNIAQAIHYFETSNEYGNPWASYQLGKLYLQGKAMPKNIEKAIQYLTSSAEVGNPFSQYLLGKTYLLGKDVPKDKEQAIKWLNLSAEQGNEYAKFFLDNIDKFGEPSVALVVSRLLKHMSKIFEETRMPYGNSNAMKIDSKLLKKLMEKKAAQGHKGNDTDHEMMI</sequence>
<dbReference type="NCBIfam" id="NF041499">
    <property type="entry name" value="MobP3"/>
    <property type="match status" value="1"/>
</dbReference>
<reference evidence="2 3" key="1">
    <citation type="journal article" date="2024" name="Int. J. Syst. Evol. Microbiol.">
        <title>Lacrimispora brassicae sp. nov. isolated from fermented cabbage, and proposal of Clostridium indicum Gundawar et al. 2019 and Clostridium methoxybenzovorans Mechichi et al. 1999 as heterotypic synonyms of Lacrimispora amygdalina (Parshina et al. 2003) Haas and Blanchard 2020 and Lacrimispora indolis (McClung and McCoy 1957) Haas and Blanchard 2020, respectively.</title>
        <authorList>
            <person name="Kobayashi H."/>
            <person name="Tanizawa Y."/>
            <person name="Sakamoto M."/>
            <person name="Ohkuma M."/>
            <person name="Tohno M."/>
        </authorList>
    </citation>
    <scope>NUCLEOTIDE SEQUENCE [LARGE SCALE GENOMIC DNA]</scope>
    <source>
        <strain evidence="2 3">DSM 12857</strain>
    </source>
</reference>
<dbReference type="SUPFAM" id="SSF81901">
    <property type="entry name" value="HCP-like"/>
    <property type="match status" value="2"/>
</dbReference>
<dbReference type="Pfam" id="PF08238">
    <property type="entry name" value="Sel1"/>
    <property type="match status" value="8"/>
</dbReference>
<organism evidence="2 3">
    <name type="scientific">Lacrimispora amygdalina</name>
    <dbReference type="NCBI Taxonomy" id="253257"/>
    <lineage>
        <taxon>Bacteria</taxon>
        <taxon>Bacillati</taxon>
        <taxon>Bacillota</taxon>
        <taxon>Clostridia</taxon>
        <taxon>Lachnospirales</taxon>
        <taxon>Lachnospiraceae</taxon>
        <taxon>Lacrimispora</taxon>
    </lineage>
</organism>
<dbReference type="InterPro" id="IPR041073">
    <property type="entry name" value="MobL"/>
</dbReference>
<evidence type="ECO:0000313" key="2">
    <source>
        <dbReference type="EMBL" id="GLB31656.1"/>
    </source>
</evidence>
<dbReference type="PANTHER" id="PTHR11102:SF160">
    <property type="entry name" value="ERAD-ASSOCIATED E3 UBIQUITIN-PROTEIN LIGASE COMPONENT HRD3"/>
    <property type="match status" value="1"/>
</dbReference>
<dbReference type="SMART" id="SM00671">
    <property type="entry name" value="SEL1"/>
    <property type="match status" value="9"/>
</dbReference>
<dbReference type="PANTHER" id="PTHR11102">
    <property type="entry name" value="SEL-1-LIKE PROTEIN"/>
    <property type="match status" value="1"/>
</dbReference>
<feature type="coiled-coil region" evidence="1">
    <location>
        <begin position="238"/>
        <end position="265"/>
    </location>
</feature>
<accession>A0ABQ5M9L2</accession>
<evidence type="ECO:0000256" key="1">
    <source>
        <dbReference type="SAM" id="Coils"/>
    </source>
</evidence>
<dbReference type="InterPro" id="IPR011990">
    <property type="entry name" value="TPR-like_helical_dom_sf"/>
</dbReference>
<evidence type="ECO:0008006" key="4">
    <source>
        <dbReference type="Google" id="ProtNLM"/>
    </source>
</evidence>
<dbReference type="InterPro" id="IPR048102">
    <property type="entry name" value="MobP3"/>
</dbReference>
<dbReference type="InterPro" id="IPR006597">
    <property type="entry name" value="Sel1-like"/>
</dbReference>
<keyword evidence="3" id="KW-1185">Reference proteome</keyword>
<name>A0ABQ5M9L2_9FIRM</name>
<comment type="caution">
    <text evidence="2">The sequence shown here is derived from an EMBL/GenBank/DDBJ whole genome shotgun (WGS) entry which is preliminary data.</text>
</comment>
<dbReference type="InterPro" id="IPR050767">
    <property type="entry name" value="Sel1_AlgK"/>
</dbReference>
<dbReference type="EMBL" id="BRPJ01000074">
    <property type="protein sequence ID" value="GLB31656.1"/>
    <property type="molecule type" value="Genomic_DNA"/>
</dbReference>
<dbReference type="RefSeq" id="WP_346065885.1">
    <property type="nucleotide sequence ID" value="NZ_BRPJ01000074.1"/>
</dbReference>
<gene>
    <name evidence="2" type="ORF">LAD12857_35790</name>
</gene>
<evidence type="ECO:0000313" key="3">
    <source>
        <dbReference type="Proteomes" id="UP001419084"/>
    </source>
</evidence>
<dbReference type="Proteomes" id="UP001419084">
    <property type="component" value="Unassembled WGS sequence"/>
</dbReference>
<protein>
    <recommendedName>
        <fullName evidence="4">Sel1 repeat family protein</fullName>
    </recommendedName>
</protein>
<dbReference type="Gene3D" id="1.25.40.10">
    <property type="entry name" value="Tetratricopeptide repeat domain"/>
    <property type="match status" value="1"/>
</dbReference>
<dbReference type="Pfam" id="PF18555">
    <property type="entry name" value="MobL"/>
    <property type="match status" value="1"/>
</dbReference>